<dbReference type="SUPFAM" id="SSF56784">
    <property type="entry name" value="HAD-like"/>
    <property type="match status" value="1"/>
</dbReference>
<gene>
    <name evidence="1" type="ORF">N47_G37220</name>
</gene>
<evidence type="ECO:0008006" key="2">
    <source>
        <dbReference type="Google" id="ProtNLM"/>
    </source>
</evidence>
<accession>E1YCV4</accession>
<dbReference type="AlphaFoldDB" id="E1YCV4"/>
<reference evidence="1" key="1">
    <citation type="journal article" date="2011" name="Environ. Microbiol.">
        <title>Genomic insights into the metabolic potential of the polycyclic aromatic hydrocarbon degrading sulfate-reducing Deltaproteobacterium N47.</title>
        <authorList>
            <person name="Bergmann F."/>
            <person name="Selesi D."/>
            <person name="Weinmaier T."/>
            <person name="Tischler P."/>
            <person name="Rattei T."/>
            <person name="Meckenstock R.U."/>
        </authorList>
    </citation>
    <scope>NUCLEOTIDE SEQUENCE</scope>
</reference>
<organism evidence="1">
    <name type="scientific">uncultured Desulfobacterium sp</name>
    <dbReference type="NCBI Taxonomy" id="201089"/>
    <lineage>
        <taxon>Bacteria</taxon>
        <taxon>Pseudomonadati</taxon>
        <taxon>Thermodesulfobacteriota</taxon>
        <taxon>Desulfobacteria</taxon>
        <taxon>Desulfobacterales</taxon>
        <taxon>Desulfobacteriaceae</taxon>
        <taxon>Desulfobacterium</taxon>
        <taxon>environmental samples</taxon>
    </lineage>
</organism>
<dbReference type="EMBL" id="FR695868">
    <property type="protein sequence ID" value="CBX28398.1"/>
    <property type="molecule type" value="Genomic_DNA"/>
</dbReference>
<sequence>MIRISIPGSEDLILKHLVLDYNGTIAFDGILYDSVKTVLPELSDLIKIHVLTADTFGNVKQQIKDLPVNLHILTSDQQDKQKLEYVIKLGKENCICIGNGRNDKLMLKEAGLGIAVAQEEGVCTQTVLAADIICKSVISALELLLHPKRLIATLRV</sequence>
<protein>
    <recommendedName>
        <fullName evidence="2">ATPase P</fullName>
    </recommendedName>
</protein>
<evidence type="ECO:0000313" key="1">
    <source>
        <dbReference type="EMBL" id="CBX28398.1"/>
    </source>
</evidence>
<name>E1YCV4_9BACT</name>
<dbReference type="InterPro" id="IPR023214">
    <property type="entry name" value="HAD_sf"/>
</dbReference>
<dbReference type="Gene3D" id="3.40.50.1000">
    <property type="entry name" value="HAD superfamily/HAD-like"/>
    <property type="match status" value="1"/>
</dbReference>
<dbReference type="InterPro" id="IPR036412">
    <property type="entry name" value="HAD-like_sf"/>
</dbReference>
<dbReference type="Pfam" id="PF08282">
    <property type="entry name" value="Hydrolase_3"/>
    <property type="match status" value="1"/>
</dbReference>
<proteinExistence type="predicted"/>